<reference evidence="1 2" key="1">
    <citation type="submission" date="2021-10" db="EMBL/GenBank/DDBJ databases">
        <title>Alishewanella koreense sp. nov. isolated from seawater of southwestern coast in South Korea and the proposal for the reclassification of Rheinheimera perlucida and Rheinheimera tuosuensis as Arsukibacterium perlucida and Arsukibacterium tuosuensis.</title>
        <authorList>
            <person name="Kim K.H."/>
            <person name="Ruan W."/>
            <person name="Kim K.R."/>
            <person name="Baek J.H."/>
            <person name="Jeon C.O."/>
        </authorList>
    </citation>
    <scope>NUCLEOTIDE SEQUENCE [LARGE SCALE GENOMIC DNA]</scope>
    <source>
        <strain evidence="1 2">16-MA</strain>
    </source>
</reference>
<dbReference type="EMBL" id="JAEINI020000004">
    <property type="protein sequence ID" value="MCB5226654.1"/>
    <property type="molecule type" value="Genomic_DNA"/>
</dbReference>
<evidence type="ECO:0000313" key="1">
    <source>
        <dbReference type="EMBL" id="MCB5226654.1"/>
    </source>
</evidence>
<proteinExistence type="predicted"/>
<sequence length="176" mass="20698">MAFLVNQKFEAKAVLISNLLDGTRLVFSQGRFDSWCIYHLRNGFAHAIRDEEVFSLMQKYTTTLQRFWLYRDFLTVFKLVTNDINCGVVNNITRMAKQYEEPNEVQFILTFLYAGMVAEENKQKAILKKYIKRLGVHQVLIECMPPRMAANYSRQKKFRELQLECEARAFIASILH</sequence>
<evidence type="ECO:0000313" key="2">
    <source>
        <dbReference type="Proteomes" id="UP000633814"/>
    </source>
</evidence>
<dbReference type="Proteomes" id="UP000633814">
    <property type="component" value="Unassembled WGS sequence"/>
</dbReference>
<gene>
    <name evidence="1" type="ORF">JAO78_007465</name>
</gene>
<dbReference type="Pfam" id="PF22539">
    <property type="entry name" value="DUF7004"/>
    <property type="match status" value="1"/>
</dbReference>
<accession>A0ABS8C2Y0</accession>
<dbReference type="InterPro" id="IPR054273">
    <property type="entry name" value="DUF7004"/>
</dbReference>
<dbReference type="RefSeq" id="WP_226750751.1">
    <property type="nucleotide sequence ID" value="NZ_JAEINI020000004.1"/>
</dbReference>
<comment type="caution">
    <text evidence="1">The sequence shown here is derived from an EMBL/GenBank/DDBJ whole genome shotgun (WGS) entry which is preliminary data.</text>
</comment>
<name>A0ABS8C2Y0_9ALTE</name>
<protein>
    <submittedName>
        <fullName evidence="1">Uncharacterized protein</fullName>
    </submittedName>
</protein>
<organism evidence="1 2">
    <name type="scientific">Alishewanella maricola</name>
    <dbReference type="NCBI Taxonomy" id="2795740"/>
    <lineage>
        <taxon>Bacteria</taxon>
        <taxon>Pseudomonadati</taxon>
        <taxon>Pseudomonadota</taxon>
        <taxon>Gammaproteobacteria</taxon>
        <taxon>Alteromonadales</taxon>
        <taxon>Alteromonadaceae</taxon>
        <taxon>Alishewanella</taxon>
    </lineage>
</organism>
<keyword evidence="2" id="KW-1185">Reference proteome</keyword>